<dbReference type="Gene3D" id="3.60.120.10">
    <property type="entry name" value="Anthranilate synthase"/>
    <property type="match status" value="1"/>
</dbReference>
<evidence type="ECO:0000256" key="6">
    <source>
        <dbReference type="ARBA" id="ARBA00023239"/>
    </source>
</evidence>
<evidence type="ECO:0000256" key="4">
    <source>
        <dbReference type="ARBA" id="ARBA00022723"/>
    </source>
</evidence>
<evidence type="ECO:0000313" key="11">
    <source>
        <dbReference type="EMBL" id="SMD31643.1"/>
    </source>
</evidence>
<dbReference type="InterPro" id="IPR006805">
    <property type="entry name" value="Anth_synth_I_N"/>
</dbReference>
<comment type="subunit">
    <text evidence="2">Heterotetramer consisting of two non-identical subunits: a beta subunit (TrpG) and a large alpha subunit (TrpE).</text>
</comment>
<dbReference type="Pfam" id="PF04715">
    <property type="entry name" value="Anth_synt_I_N"/>
    <property type="match status" value="1"/>
</dbReference>
<dbReference type="GO" id="GO:0004049">
    <property type="term" value="F:anthranilate synthase activity"/>
    <property type="evidence" value="ECO:0007669"/>
    <property type="project" value="UniProtKB-EC"/>
</dbReference>
<evidence type="ECO:0000256" key="5">
    <source>
        <dbReference type="ARBA" id="ARBA00022842"/>
    </source>
</evidence>
<keyword evidence="12" id="KW-1185">Reference proteome</keyword>
<protein>
    <recommendedName>
        <fullName evidence="3">Anthranilate synthase component 1</fullName>
    </recommendedName>
</protein>
<feature type="domain" description="Anthranilate synthase component I N-terminal" evidence="10">
    <location>
        <begin position="16"/>
        <end position="162"/>
    </location>
</feature>
<keyword evidence="5" id="KW-0460">Magnesium</keyword>
<dbReference type="EMBL" id="FWYF01000001">
    <property type="protein sequence ID" value="SMD31643.1"/>
    <property type="molecule type" value="Genomic_DNA"/>
</dbReference>
<evidence type="ECO:0000313" key="12">
    <source>
        <dbReference type="Proteomes" id="UP000192472"/>
    </source>
</evidence>
<accession>A0A1W2G4X0</accession>
<dbReference type="RefSeq" id="WP_084370377.1">
    <property type="nucleotide sequence ID" value="NZ_FWYF01000001.1"/>
</dbReference>
<comment type="function">
    <text evidence="7">Part of a heterotetrameric complex that catalyzes the two-step biosynthesis of anthranilate, an intermediate in the biosynthesis of L-tryptophan. In the first step, the glutamine-binding beta subunit (TrpG) of anthranilate synthase (AS) provides the glutamine amidotransferase activity which generates ammonia as a substrate that, along with chorismate, is used in the second step, catalyzed by the large alpha subunit of AS (TrpE) to produce anthranilate. In the absence of TrpG, TrpE can synthesize anthranilate directly from chorismate and high concentrations of ammonia.</text>
</comment>
<organism evidence="11 12">
    <name type="scientific">Reichenbachiella faecimaris</name>
    <dbReference type="NCBI Taxonomy" id="692418"/>
    <lineage>
        <taxon>Bacteria</taxon>
        <taxon>Pseudomonadati</taxon>
        <taxon>Bacteroidota</taxon>
        <taxon>Cytophagia</taxon>
        <taxon>Cytophagales</taxon>
        <taxon>Reichenbachiellaceae</taxon>
        <taxon>Reichenbachiella</taxon>
    </lineage>
</organism>
<dbReference type="STRING" id="692418.SAMN04488029_0006"/>
<dbReference type="PANTHER" id="PTHR11236:SF48">
    <property type="entry name" value="ISOCHORISMATE SYNTHASE MENF"/>
    <property type="match status" value="1"/>
</dbReference>
<reference evidence="11 12" key="1">
    <citation type="submission" date="2017-04" db="EMBL/GenBank/DDBJ databases">
        <authorList>
            <person name="Afonso C.L."/>
            <person name="Miller P.J."/>
            <person name="Scott M.A."/>
            <person name="Spackman E."/>
            <person name="Goraichik I."/>
            <person name="Dimitrov K.M."/>
            <person name="Suarez D.L."/>
            <person name="Swayne D.E."/>
        </authorList>
    </citation>
    <scope>NUCLEOTIDE SEQUENCE [LARGE SCALE GENOMIC DNA]</scope>
    <source>
        <strain evidence="11 12">DSM 26133</strain>
    </source>
</reference>
<proteinExistence type="predicted"/>
<dbReference type="GO" id="GO:0000162">
    <property type="term" value="P:L-tryptophan biosynthetic process"/>
    <property type="evidence" value="ECO:0007669"/>
    <property type="project" value="TreeGrafter"/>
</dbReference>
<dbReference type="PRINTS" id="PR00095">
    <property type="entry name" value="ANTSNTHASEI"/>
</dbReference>
<evidence type="ECO:0000256" key="1">
    <source>
        <dbReference type="ARBA" id="ARBA00001946"/>
    </source>
</evidence>
<gene>
    <name evidence="11" type="ORF">SAMN04488029_0006</name>
</gene>
<dbReference type="SUPFAM" id="SSF56322">
    <property type="entry name" value="ADC synthase"/>
    <property type="match status" value="1"/>
</dbReference>
<evidence type="ECO:0000256" key="2">
    <source>
        <dbReference type="ARBA" id="ARBA00011575"/>
    </source>
</evidence>
<comment type="cofactor">
    <cofactor evidence="1">
        <name>Mg(2+)</name>
        <dbReference type="ChEBI" id="CHEBI:18420"/>
    </cofactor>
</comment>
<dbReference type="InterPro" id="IPR005801">
    <property type="entry name" value="ADC_synthase"/>
</dbReference>
<keyword evidence="6" id="KW-0456">Lyase</keyword>
<dbReference type="Pfam" id="PF00425">
    <property type="entry name" value="Chorismate_bind"/>
    <property type="match status" value="1"/>
</dbReference>
<dbReference type="InterPro" id="IPR015890">
    <property type="entry name" value="Chorismate_C"/>
</dbReference>
<dbReference type="Proteomes" id="UP000192472">
    <property type="component" value="Unassembled WGS sequence"/>
</dbReference>
<evidence type="ECO:0000256" key="8">
    <source>
        <dbReference type="ARBA" id="ARBA00047683"/>
    </source>
</evidence>
<dbReference type="OrthoDB" id="9803598at2"/>
<sequence>MKQINIYSKTREILGDILTPVSIYLKIRDRFPNSFLLESSDYHAKENSISYIAFSPLAEFKVDKGYVIKQMPGRAANFTPLDQTNALAAFQKFLGSFKTDKDESAGYTKAGLFGFTAYEGVQLFENIVFNPDKTKDFDVPLMQYFFFEYVIAFDHFSNKIFITHNALADKSQSYNLDEIEMLISSNNTPEYSFQSNGKIKSNMTDEEYRASVLKAIQHCQLGDTFQMVLSRSFNTEFKGDEFLLYRALRSINPSPYLFYFDYGSFKIFGSSPEAQLEVNDGQAAIFPIAGTYKRTGDDEQDAVAAKALSEDEKETSEHVMLVDLARNDLSKSGDQVTVEKFKEIQFFSHVIHLVSKVSTFLKNGKTAIDLAADTFPAGTLSGAPKHRAMQLIDEYESSQRGYYGGMIGLMDFHGNFNHAILIRSFLSQNNKLHFRAGAGVVAKSDPDSEVQEVYNKVGALQSAIQKADHINQKLEAQQ</sequence>
<dbReference type="GO" id="GO:0046872">
    <property type="term" value="F:metal ion binding"/>
    <property type="evidence" value="ECO:0007669"/>
    <property type="project" value="UniProtKB-KW"/>
</dbReference>
<feature type="domain" description="Chorismate-utilising enzyme C-terminal" evidence="9">
    <location>
        <begin position="205"/>
        <end position="456"/>
    </location>
</feature>
<evidence type="ECO:0000256" key="7">
    <source>
        <dbReference type="ARBA" id="ARBA00025634"/>
    </source>
</evidence>
<evidence type="ECO:0000259" key="10">
    <source>
        <dbReference type="Pfam" id="PF04715"/>
    </source>
</evidence>
<dbReference type="PANTHER" id="PTHR11236">
    <property type="entry name" value="AMINOBENZOATE/ANTHRANILATE SYNTHASE"/>
    <property type="match status" value="1"/>
</dbReference>
<evidence type="ECO:0000259" key="9">
    <source>
        <dbReference type="Pfam" id="PF00425"/>
    </source>
</evidence>
<dbReference type="AlphaFoldDB" id="A0A1W2G4X0"/>
<evidence type="ECO:0000256" key="3">
    <source>
        <dbReference type="ARBA" id="ARBA00020653"/>
    </source>
</evidence>
<name>A0A1W2G4X0_REIFA</name>
<dbReference type="InterPro" id="IPR019999">
    <property type="entry name" value="Anth_synth_I-like"/>
</dbReference>
<keyword evidence="4" id="KW-0479">Metal-binding</keyword>
<comment type="catalytic activity">
    <reaction evidence="8">
        <text>chorismate + L-glutamine = anthranilate + pyruvate + L-glutamate + H(+)</text>
        <dbReference type="Rhea" id="RHEA:21732"/>
        <dbReference type="ChEBI" id="CHEBI:15361"/>
        <dbReference type="ChEBI" id="CHEBI:15378"/>
        <dbReference type="ChEBI" id="CHEBI:16567"/>
        <dbReference type="ChEBI" id="CHEBI:29748"/>
        <dbReference type="ChEBI" id="CHEBI:29985"/>
        <dbReference type="ChEBI" id="CHEBI:58359"/>
        <dbReference type="EC" id="4.1.3.27"/>
    </reaction>
</comment>